<protein>
    <recommendedName>
        <fullName evidence="4">DUF397 domain-containing protein</fullName>
    </recommendedName>
</protein>
<proteinExistence type="predicted"/>
<comment type="caution">
    <text evidence="2">The sequence shown here is derived from an EMBL/GenBank/DDBJ whole genome shotgun (WGS) entry which is preliminary data.</text>
</comment>
<dbReference type="Proteomes" id="UP001596514">
    <property type="component" value="Unassembled WGS sequence"/>
</dbReference>
<feature type="region of interest" description="Disordered" evidence="1">
    <location>
        <begin position="20"/>
        <end position="44"/>
    </location>
</feature>
<reference evidence="3" key="1">
    <citation type="journal article" date="2019" name="Int. J. Syst. Evol. Microbiol.">
        <title>The Global Catalogue of Microorganisms (GCM) 10K type strain sequencing project: providing services to taxonomists for standard genome sequencing and annotation.</title>
        <authorList>
            <consortium name="The Broad Institute Genomics Platform"/>
            <consortium name="The Broad Institute Genome Sequencing Center for Infectious Disease"/>
            <person name="Wu L."/>
            <person name="Ma J."/>
        </authorList>
    </citation>
    <scope>NUCLEOTIDE SEQUENCE [LARGE SCALE GENOMIC DNA]</scope>
    <source>
        <strain evidence="3">JCM 10083</strain>
    </source>
</reference>
<gene>
    <name evidence="2" type="ORF">ACFQVD_20885</name>
</gene>
<keyword evidence="3" id="KW-1185">Reference proteome</keyword>
<name>A0ABW2T2N0_9ACTN</name>
<dbReference type="EMBL" id="JBHTEE010000001">
    <property type="protein sequence ID" value="MFC7602563.1"/>
    <property type="molecule type" value="Genomic_DNA"/>
</dbReference>
<evidence type="ECO:0000313" key="2">
    <source>
        <dbReference type="EMBL" id="MFC7602563.1"/>
    </source>
</evidence>
<sequence length="44" mass="4713">MWRTSSLSANGTDCVQVAVVNGSDSHESHGVDDARPDRQQAATR</sequence>
<dbReference type="RefSeq" id="WP_343972196.1">
    <property type="nucleotide sequence ID" value="NZ_BAAAGK010000091.1"/>
</dbReference>
<organism evidence="2 3">
    <name type="scientific">Streptosporangium amethystogenes subsp. fukuiense</name>
    <dbReference type="NCBI Taxonomy" id="698418"/>
    <lineage>
        <taxon>Bacteria</taxon>
        <taxon>Bacillati</taxon>
        <taxon>Actinomycetota</taxon>
        <taxon>Actinomycetes</taxon>
        <taxon>Streptosporangiales</taxon>
        <taxon>Streptosporangiaceae</taxon>
        <taxon>Streptosporangium</taxon>
    </lineage>
</organism>
<accession>A0ABW2T2N0</accession>
<feature type="compositionally biased region" description="Basic and acidic residues" evidence="1">
    <location>
        <begin position="24"/>
        <end position="38"/>
    </location>
</feature>
<evidence type="ECO:0000313" key="3">
    <source>
        <dbReference type="Proteomes" id="UP001596514"/>
    </source>
</evidence>
<evidence type="ECO:0000256" key="1">
    <source>
        <dbReference type="SAM" id="MobiDB-lite"/>
    </source>
</evidence>
<evidence type="ECO:0008006" key="4">
    <source>
        <dbReference type="Google" id="ProtNLM"/>
    </source>
</evidence>